<feature type="compositionally biased region" description="Low complexity" evidence="1">
    <location>
        <begin position="55"/>
        <end position="67"/>
    </location>
</feature>
<evidence type="ECO:0000313" key="2">
    <source>
        <dbReference type="EMBL" id="CUG07304.1"/>
    </source>
</evidence>
<feature type="region of interest" description="Disordered" evidence="1">
    <location>
        <begin position="42"/>
        <end position="71"/>
    </location>
</feature>
<dbReference type="EMBL" id="CYKH01000630">
    <property type="protein sequence ID" value="CUG07304.1"/>
    <property type="molecule type" value="Genomic_DNA"/>
</dbReference>
<dbReference type="AlphaFoldDB" id="A0A0S4ITW2"/>
<accession>A0A0S4ITW2</accession>
<dbReference type="Proteomes" id="UP000051952">
    <property type="component" value="Unassembled WGS sequence"/>
</dbReference>
<keyword evidence="3" id="KW-1185">Reference proteome</keyword>
<reference evidence="3" key="1">
    <citation type="submission" date="2015-09" db="EMBL/GenBank/DDBJ databases">
        <authorList>
            <consortium name="Pathogen Informatics"/>
        </authorList>
    </citation>
    <scope>NUCLEOTIDE SEQUENCE [LARGE SCALE GENOMIC DNA]</scope>
    <source>
        <strain evidence="3">Lake Konstanz</strain>
    </source>
</reference>
<evidence type="ECO:0000313" key="3">
    <source>
        <dbReference type="Proteomes" id="UP000051952"/>
    </source>
</evidence>
<proteinExistence type="predicted"/>
<dbReference type="VEuPathDB" id="TriTrypDB:BSAL_73700"/>
<organism evidence="2 3">
    <name type="scientific">Bodo saltans</name>
    <name type="common">Flagellated protozoan</name>
    <dbReference type="NCBI Taxonomy" id="75058"/>
    <lineage>
        <taxon>Eukaryota</taxon>
        <taxon>Discoba</taxon>
        <taxon>Euglenozoa</taxon>
        <taxon>Kinetoplastea</taxon>
        <taxon>Metakinetoplastina</taxon>
        <taxon>Eubodonida</taxon>
        <taxon>Bodonidae</taxon>
        <taxon>Bodo</taxon>
    </lineage>
</organism>
<evidence type="ECO:0000256" key="1">
    <source>
        <dbReference type="SAM" id="MobiDB-lite"/>
    </source>
</evidence>
<gene>
    <name evidence="2" type="ORF">BSAL_73700</name>
</gene>
<protein>
    <submittedName>
        <fullName evidence="2">Uncharacterized protein</fullName>
    </submittedName>
</protein>
<sequence>MRGIIIVSCTSSVVFHTAPFSRDVVDNIVAIVESDIHVKATADGVPPPVAGGGSASSPPNSPPATSGGRRKLAFQSTLRKASLHRHGGHELVHTARWLEADHKRICEGLLCVYVAEHAWLGAVMRGGPVSAASSSSHATDMSSGAVPDSSGAASSSALVMWRKCGDRVIVFVLDQEESLSLARNAMATLILLLCEAFDKPGSETAPSLKDLMSRPDLVQSCCSCIAPQHLLVMAPLSASRAMLQKLLLSKGIKR</sequence>
<name>A0A0S4ITW2_BODSA</name>